<dbReference type="GO" id="GO:0005829">
    <property type="term" value="C:cytosol"/>
    <property type="evidence" value="ECO:0007669"/>
    <property type="project" value="TreeGrafter"/>
</dbReference>
<dbReference type="PROSITE" id="PS00972">
    <property type="entry name" value="USP_1"/>
    <property type="match status" value="1"/>
</dbReference>
<dbReference type="InterPro" id="IPR028889">
    <property type="entry name" value="USP"/>
</dbReference>
<feature type="compositionally biased region" description="Polar residues" evidence="1">
    <location>
        <begin position="1"/>
        <end position="16"/>
    </location>
</feature>
<dbReference type="AlphaFoldDB" id="A0A8B6BSM8"/>
<dbReference type="InterPro" id="IPR001394">
    <property type="entry name" value="Peptidase_C19_UCH"/>
</dbReference>
<evidence type="ECO:0000259" key="2">
    <source>
        <dbReference type="PROSITE" id="PS50235"/>
    </source>
</evidence>
<comment type="caution">
    <text evidence="3">The sequence shown here is derived from an EMBL/GenBank/DDBJ whole genome shotgun (WGS) entry which is preliminary data.</text>
</comment>
<dbReference type="GO" id="GO:0004843">
    <property type="term" value="F:cysteine-type deubiquitinase activity"/>
    <property type="evidence" value="ECO:0007669"/>
    <property type="project" value="InterPro"/>
</dbReference>
<feature type="region of interest" description="Disordered" evidence="1">
    <location>
        <begin position="1"/>
        <end position="24"/>
    </location>
</feature>
<dbReference type="Pfam" id="PF00443">
    <property type="entry name" value="UCH"/>
    <property type="match status" value="1"/>
</dbReference>
<sequence>ENITTHQHVSLPLSSQRCDDDDKPDNYCEIDQDNTQQEKPMKGVPNMGMTCYANSIFQILAQTQLFLSAIIPGEDMPFKPLTYSLCKVLKEINHKSENREVVRELLEEIANDSCFSSRRQDDCFEFLMHILERLKAENQQSTSMFEMTLQTVIEHDAGSVSHVDVCDTQLSFHLLVPFYQETKKDNPNVESCLNKMLNTVENFSGKELPCRFCSGTEAPKYQVSKHFEVSTAPDILILQIGRVEHMKRRTYSDLKKRNELVEYEHILHIDEVHWDEGIRTLKRNDYQLYGVVLHAGNIECGHYYCFVKHRNTSEWFYCNDLLVRQIHAREFLNDPNAYLLFYQKFKNIVSYK</sequence>
<dbReference type="Proteomes" id="UP000596742">
    <property type="component" value="Unassembled WGS sequence"/>
</dbReference>
<gene>
    <name evidence="3" type="ORF">MGAL_10B035803</name>
</gene>
<protein>
    <recommendedName>
        <fullName evidence="2">USP domain-containing protein</fullName>
    </recommendedName>
</protein>
<organism evidence="3 4">
    <name type="scientific">Mytilus galloprovincialis</name>
    <name type="common">Mediterranean mussel</name>
    <dbReference type="NCBI Taxonomy" id="29158"/>
    <lineage>
        <taxon>Eukaryota</taxon>
        <taxon>Metazoa</taxon>
        <taxon>Spiralia</taxon>
        <taxon>Lophotrochozoa</taxon>
        <taxon>Mollusca</taxon>
        <taxon>Bivalvia</taxon>
        <taxon>Autobranchia</taxon>
        <taxon>Pteriomorphia</taxon>
        <taxon>Mytilida</taxon>
        <taxon>Mytiloidea</taxon>
        <taxon>Mytilidae</taxon>
        <taxon>Mytilinae</taxon>
        <taxon>Mytilus</taxon>
    </lineage>
</organism>
<dbReference type="GO" id="GO:0016579">
    <property type="term" value="P:protein deubiquitination"/>
    <property type="evidence" value="ECO:0007669"/>
    <property type="project" value="InterPro"/>
</dbReference>
<dbReference type="PANTHER" id="PTHR24006">
    <property type="entry name" value="UBIQUITIN CARBOXYL-TERMINAL HYDROLASE"/>
    <property type="match status" value="1"/>
</dbReference>
<dbReference type="PROSITE" id="PS50235">
    <property type="entry name" value="USP_3"/>
    <property type="match status" value="1"/>
</dbReference>
<evidence type="ECO:0000313" key="3">
    <source>
        <dbReference type="EMBL" id="VDH94998.1"/>
    </source>
</evidence>
<dbReference type="Gene3D" id="3.90.70.10">
    <property type="entry name" value="Cysteine proteinases"/>
    <property type="match status" value="1"/>
</dbReference>
<accession>A0A8B6BSM8</accession>
<dbReference type="SUPFAM" id="SSF54001">
    <property type="entry name" value="Cysteine proteinases"/>
    <property type="match status" value="1"/>
</dbReference>
<feature type="domain" description="USP" evidence="2">
    <location>
        <begin position="42"/>
        <end position="345"/>
    </location>
</feature>
<dbReference type="InterPro" id="IPR018200">
    <property type="entry name" value="USP_CS"/>
</dbReference>
<keyword evidence="4" id="KW-1185">Reference proteome</keyword>
<dbReference type="CDD" id="cd02257">
    <property type="entry name" value="Peptidase_C19"/>
    <property type="match status" value="1"/>
</dbReference>
<reference evidence="3" key="1">
    <citation type="submission" date="2018-11" db="EMBL/GenBank/DDBJ databases">
        <authorList>
            <person name="Alioto T."/>
            <person name="Alioto T."/>
        </authorList>
    </citation>
    <scope>NUCLEOTIDE SEQUENCE</scope>
</reference>
<evidence type="ECO:0000256" key="1">
    <source>
        <dbReference type="SAM" id="MobiDB-lite"/>
    </source>
</evidence>
<dbReference type="OrthoDB" id="6159555at2759"/>
<dbReference type="PROSITE" id="PS00973">
    <property type="entry name" value="USP_2"/>
    <property type="match status" value="1"/>
</dbReference>
<feature type="non-terminal residue" evidence="3">
    <location>
        <position position="1"/>
    </location>
</feature>
<evidence type="ECO:0000313" key="4">
    <source>
        <dbReference type="Proteomes" id="UP000596742"/>
    </source>
</evidence>
<name>A0A8B6BSM8_MYTGA</name>
<dbReference type="EMBL" id="UYJE01000656">
    <property type="protein sequence ID" value="VDH94998.1"/>
    <property type="molecule type" value="Genomic_DNA"/>
</dbReference>
<dbReference type="InterPro" id="IPR038765">
    <property type="entry name" value="Papain-like_cys_pep_sf"/>
</dbReference>
<proteinExistence type="predicted"/>
<dbReference type="InterPro" id="IPR050164">
    <property type="entry name" value="Peptidase_C19"/>
</dbReference>
<dbReference type="GO" id="GO:0005634">
    <property type="term" value="C:nucleus"/>
    <property type="evidence" value="ECO:0007669"/>
    <property type="project" value="TreeGrafter"/>
</dbReference>